<comment type="caution">
    <text evidence="1">The sequence shown here is derived from an EMBL/GenBank/DDBJ whole genome shotgun (WGS) entry which is preliminary data.</text>
</comment>
<sequence>MRSPPPCECGGSLERWYQLSSLWIMYSAAKDTDSIYLDPCKKNGNDNSQYFPPDADSICLDPSKKNGNR</sequence>
<dbReference type="Proteomes" id="UP000499080">
    <property type="component" value="Unassembled WGS sequence"/>
</dbReference>
<evidence type="ECO:0000313" key="1">
    <source>
        <dbReference type="EMBL" id="GBO33934.1"/>
    </source>
</evidence>
<dbReference type="EMBL" id="BGPR01057645">
    <property type="protein sequence ID" value="GBO33934.1"/>
    <property type="molecule type" value="Genomic_DNA"/>
</dbReference>
<keyword evidence="2" id="KW-1185">Reference proteome</keyword>
<organism evidence="1 2">
    <name type="scientific">Araneus ventricosus</name>
    <name type="common">Orbweaver spider</name>
    <name type="synonym">Epeira ventricosa</name>
    <dbReference type="NCBI Taxonomy" id="182803"/>
    <lineage>
        <taxon>Eukaryota</taxon>
        <taxon>Metazoa</taxon>
        <taxon>Ecdysozoa</taxon>
        <taxon>Arthropoda</taxon>
        <taxon>Chelicerata</taxon>
        <taxon>Arachnida</taxon>
        <taxon>Araneae</taxon>
        <taxon>Araneomorphae</taxon>
        <taxon>Entelegynae</taxon>
        <taxon>Araneoidea</taxon>
        <taxon>Araneidae</taxon>
        <taxon>Araneus</taxon>
    </lineage>
</organism>
<evidence type="ECO:0000313" key="2">
    <source>
        <dbReference type="Proteomes" id="UP000499080"/>
    </source>
</evidence>
<proteinExistence type="predicted"/>
<protein>
    <submittedName>
        <fullName evidence="1">Uncharacterized protein</fullName>
    </submittedName>
</protein>
<accession>A0A4Y2WBE3</accession>
<name>A0A4Y2WBE3_ARAVE</name>
<reference evidence="1 2" key="1">
    <citation type="journal article" date="2019" name="Sci. Rep.">
        <title>Orb-weaving spider Araneus ventricosus genome elucidates the spidroin gene catalogue.</title>
        <authorList>
            <person name="Kono N."/>
            <person name="Nakamura H."/>
            <person name="Ohtoshi R."/>
            <person name="Moran D.A.P."/>
            <person name="Shinohara A."/>
            <person name="Yoshida Y."/>
            <person name="Fujiwara M."/>
            <person name="Mori M."/>
            <person name="Tomita M."/>
            <person name="Arakawa K."/>
        </authorList>
    </citation>
    <scope>NUCLEOTIDE SEQUENCE [LARGE SCALE GENOMIC DNA]</scope>
</reference>
<gene>
    <name evidence="1" type="ORF">AVEN_241140_1</name>
</gene>
<dbReference type="AlphaFoldDB" id="A0A4Y2WBE3"/>